<evidence type="ECO:0000259" key="2">
    <source>
        <dbReference type="Pfam" id="PF20152"/>
    </source>
</evidence>
<evidence type="ECO:0000313" key="3">
    <source>
        <dbReference type="EMBL" id="PFH45701.1"/>
    </source>
</evidence>
<sequence>MYPDIPLTSLLVALVLNWYLYGVLTVQIYLYYLAFPDDRPWTKGAAYASYFLETIHTIFITLGIHSIIKSRSLVCDSNLDCSSRLLMTAAVPLIGGLAALITNVTYIWRIHVITQSRILVSALLVLTISQLVSAVAFMAVPSMWKLNWSSCMVENVFYGRNRHIIQKGFAWLIISAICDVAIATTMVYSLLKEKILSKELKWRVSRIIRLVIETGTTTATVNIITLILLATIKWTGAVYVTPMIVLSKVYGNAMMVLLNNRMSIPGSRSRPPTIGIMSTLPNSFLFQTVHQEHTSPRMDSGVFQVEVPVVGAVAE</sequence>
<keyword evidence="4" id="KW-1185">Reference proteome</keyword>
<feature type="transmembrane region" description="Helical" evidence="1">
    <location>
        <begin position="45"/>
        <end position="65"/>
    </location>
</feature>
<name>A0A2A9NBR8_9AGAR</name>
<dbReference type="Pfam" id="PF20152">
    <property type="entry name" value="DUF6534"/>
    <property type="match status" value="1"/>
</dbReference>
<feature type="transmembrane region" description="Helical" evidence="1">
    <location>
        <begin position="210"/>
        <end position="232"/>
    </location>
</feature>
<dbReference type="OrthoDB" id="2536347at2759"/>
<dbReference type="InterPro" id="IPR045339">
    <property type="entry name" value="DUF6534"/>
</dbReference>
<dbReference type="PANTHER" id="PTHR40465">
    <property type="entry name" value="CHROMOSOME 1, WHOLE GENOME SHOTGUN SEQUENCE"/>
    <property type="match status" value="1"/>
</dbReference>
<feature type="transmembrane region" description="Helical" evidence="1">
    <location>
        <begin position="169"/>
        <end position="190"/>
    </location>
</feature>
<evidence type="ECO:0000313" key="4">
    <source>
        <dbReference type="Proteomes" id="UP000242287"/>
    </source>
</evidence>
<organism evidence="3 4">
    <name type="scientific">Amanita thiersii Skay4041</name>
    <dbReference type="NCBI Taxonomy" id="703135"/>
    <lineage>
        <taxon>Eukaryota</taxon>
        <taxon>Fungi</taxon>
        <taxon>Dikarya</taxon>
        <taxon>Basidiomycota</taxon>
        <taxon>Agaricomycotina</taxon>
        <taxon>Agaricomycetes</taxon>
        <taxon>Agaricomycetidae</taxon>
        <taxon>Agaricales</taxon>
        <taxon>Pluteineae</taxon>
        <taxon>Amanitaceae</taxon>
        <taxon>Amanita</taxon>
    </lineage>
</organism>
<feature type="transmembrane region" description="Helical" evidence="1">
    <location>
        <begin position="12"/>
        <end position="33"/>
    </location>
</feature>
<accession>A0A2A9NBR8</accession>
<dbReference type="EMBL" id="KZ302308">
    <property type="protein sequence ID" value="PFH45701.1"/>
    <property type="molecule type" value="Genomic_DNA"/>
</dbReference>
<keyword evidence="1" id="KW-0472">Membrane</keyword>
<proteinExistence type="predicted"/>
<dbReference type="Proteomes" id="UP000242287">
    <property type="component" value="Unassembled WGS sequence"/>
</dbReference>
<feature type="domain" description="DUF6534" evidence="2">
    <location>
        <begin position="175"/>
        <end position="262"/>
    </location>
</feature>
<dbReference type="AlphaFoldDB" id="A0A2A9NBR8"/>
<evidence type="ECO:0000256" key="1">
    <source>
        <dbReference type="SAM" id="Phobius"/>
    </source>
</evidence>
<feature type="transmembrane region" description="Helical" evidence="1">
    <location>
        <begin position="118"/>
        <end position="140"/>
    </location>
</feature>
<feature type="transmembrane region" description="Helical" evidence="1">
    <location>
        <begin position="238"/>
        <end position="258"/>
    </location>
</feature>
<dbReference type="STRING" id="703135.A0A2A9NBR8"/>
<protein>
    <recommendedName>
        <fullName evidence="2">DUF6534 domain-containing protein</fullName>
    </recommendedName>
</protein>
<keyword evidence="1" id="KW-1133">Transmembrane helix</keyword>
<gene>
    <name evidence="3" type="ORF">AMATHDRAFT_8783</name>
</gene>
<feature type="transmembrane region" description="Helical" evidence="1">
    <location>
        <begin position="85"/>
        <end position="106"/>
    </location>
</feature>
<dbReference type="PANTHER" id="PTHR40465:SF1">
    <property type="entry name" value="DUF6534 DOMAIN-CONTAINING PROTEIN"/>
    <property type="match status" value="1"/>
</dbReference>
<reference evidence="3 4" key="1">
    <citation type="submission" date="2014-02" db="EMBL/GenBank/DDBJ databases">
        <title>Transposable element dynamics among asymbiotic and ectomycorrhizal Amanita fungi.</title>
        <authorList>
            <consortium name="DOE Joint Genome Institute"/>
            <person name="Hess J."/>
            <person name="Skrede I."/>
            <person name="Wolfe B."/>
            <person name="LaButti K."/>
            <person name="Ohm R.A."/>
            <person name="Grigoriev I.V."/>
            <person name="Pringle A."/>
        </authorList>
    </citation>
    <scope>NUCLEOTIDE SEQUENCE [LARGE SCALE GENOMIC DNA]</scope>
    <source>
        <strain evidence="3 4">SKay4041</strain>
    </source>
</reference>
<keyword evidence="1" id="KW-0812">Transmembrane</keyword>